<evidence type="ECO:0000256" key="7">
    <source>
        <dbReference type="SAM" id="MobiDB-lite"/>
    </source>
</evidence>
<dbReference type="GO" id="GO:0016020">
    <property type="term" value="C:membrane"/>
    <property type="evidence" value="ECO:0007669"/>
    <property type="project" value="UniProtKB-SubCell"/>
</dbReference>
<keyword evidence="6 8" id="KW-0472">Membrane</keyword>
<keyword evidence="2" id="KW-0813">Transport</keyword>
<keyword evidence="3 8" id="KW-0812">Transmembrane</keyword>
<feature type="transmembrane region" description="Helical" evidence="8">
    <location>
        <begin position="128"/>
        <end position="148"/>
    </location>
</feature>
<sequence length="349" mass="37967">MHTHDLSPWTHSHVFDRGNAAGERGTRLVLLLTAAAMVAEIAAGWWFGSMALLADGWHMSSHALAIGLSVFAYAAARRFANDRRFAFGTWKIEVLAGFASAVFLMGVAALMGFASIERLFAPAAIRYPEAMAVTCLGLLVNLASAWLLGGAHHHHHGHGHDHHHHHHDDHHHGHHGHHHGHGHDHAHDHAHGHAHGHDLNLRSAYLHVLADAATSVLALLALAGGWWLGWNWLDPVMGIVGAVLVGHWALGLIRQTSAVLLDREMDHPVVDEVREVLAGFDQGRDGTRVTDLHVWRVGKDKFACIVALVTHDPTLTPARVRTALGVHEELAHVTVEIARCDDGAMKKAG</sequence>
<dbReference type="AlphaFoldDB" id="A0A5M8AGV3"/>
<dbReference type="InterPro" id="IPR002524">
    <property type="entry name" value="Cation_efflux"/>
</dbReference>
<feature type="region of interest" description="Disordered" evidence="7">
    <location>
        <begin position="157"/>
        <end position="195"/>
    </location>
</feature>
<feature type="compositionally biased region" description="Basic residues" evidence="7">
    <location>
        <begin position="157"/>
        <end position="182"/>
    </location>
</feature>
<evidence type="ECO:0000256" key="5">
    <source>
        <dbReference type="ARBA" id="ARBA00023065"/>
    </source>
</evidence>
<protein>
    <submittedName>
        <fullName evidence="10">CDF family Co(II)/Ni(II) efflux transporter DmeF</fullName>
    </submittedName>
</protein>
<dbReference type="InterPro" id="IPR058533">
    <property type="entry name" value="Cation_efflux_TM"/>
</dbReference>
<feature type="compositionally biased region" description="Basic and acidic residues" evidence="7">
    <location>
        <begin position="183"/>
        <end position="195"/>
    </location>
</feature>
<dbReference type="GO" id="GO:0006882">
    <property type="term" value="P:intracellular zinc ion homeostasis"/>
    <property type="evidence" value="ECO:0007669"/>
    <property type="project" value="InterPro"/>
</dbReference>
<keyword evidence="4 8" id="KW-1133">Transmembrane helix</keyword>
<dbReference type="Proteomes" id="UP000324324">
    <property type="component" value="Unassembled WGS sequence"/>
</dbReference>
<evidence type="ECO:0000256" key="6">
    <source>
        <dbReference type="ARBA" id="ARBA00023136"/>
    </source>
</evidence>
<feature type="transmembrane region" description="Helical" evidence="8">
    <location>
        <begin position="28"/>
        <end position="47"/>
    </location>
</feature>
<evidence type="ECO:0000313" key="10">
    <source>
        <dbReference type="EMBL" id="KAA6120114.1"/>
    </source>
</evidence>
<dbReference type="EMBL" id="VWRN01000047">
    <property type="protein sequence ID" value="KAA6120114.1"/>
    <property type="molecule type" value="Genomic_DNA"/>
</dbReference>
<dbReference type="RefSeq" id="WP_150084051.1">
    <property type="nucleotide sequence ID" value="NZ_VWRN01000047.1"/>
</dbReference>
<gene>
    <name evidence="10" type="primary">dmeF</name>
    <name evidence="10" type="ORF">F1599_18235</name>
</gene>
<feature type="transmembrane region" description="Helical" evidence="8">
    <location>
        <begin position="235"/>
        <end position="253"/>
    </location>
</feature>
<dbReference type="Pfam" id="PF01545">
    <property type="entry name" value="Cation_efflux"/>
    <property type="match status" value="1"/>
</dbReference>
<dbReference type="Gene3D" id="1.20.1510.10">
    <property type="entry name" value="Cation efflux protein transmembrane domain"/>
    <property type="match status" value="1"/>
</dbReference>
<comment type="subcellular location">
    <subcellularLocation>
        <location evidence="1">Membrane</location>
        <topology evidence="1">Multi-pass membrane protein</topology>
    </subcellularLocation>
</comment>
<dbReference type="PANTHER" id="PTHR45755:SF4">
    <property type="entry name" value="ZINC TRANSPORTER 7"/>
    <property type="match status" value="1"/>
</dbReference>
<feature type="domain" description="Cation efflux protein transmembrane" evidence="9">
    <location>
        <begin position="28"/>
        <end position="261"/>
    </location>
</feature>
<dbReference type="InterPro" id="IPR045316">
    <property type="entry name" value="Msc2-like"/>
</dbReference>
<evidence type="ECO:0000256" key="1">
    <source>
        <dbReference type="ARBA" id="ARBA00004141"/>
    </source>
</evidence>
<comment type="caution">
    <text evidence="10">The sequence shown here is derived from an EMBL/GenBank/DDBJ whole genome shotgun (WGS) entry which is preliminary data.</text>
</comment>
<proteinExistence type="predicted"/>
<feature type="transmembrane region" description="Helical" evidence="8">
    <location>
        <begin position="208"/>
        <end position="229"/>
    </location>
</feature>
<evidence type="ECO:0000256" key="8">
    <source>
        <dbReference type="SAM" id="Phobius"/>
    </source>
</evidence>
<dbReference type="InterPro" id="IPR027469">
    <property type="entry name" value="Cation_efflux_TMD_sf"/>
</dbReference>
<accession>A0A5M8AGV3</accession>
<feature type="transmembrane region" description="Helical" evidence="8">
    <location>
        <begin position="92"/>
        <end position="116"/>
    </location>
</feature>
<dbReference type="NCBIfam" id="TIGR01297">
    <property type="entry name" value="CDF"/>
    <property type="match status" value="1"/>
</dbReference>
<keyword evidence="5" id="KW-0406">Ion transport</keyword>
<keyword evidence="11" id="KW-1185">Reference proteome</keyword>
<feature type="transmembrane region" description="Helical" evidence="8">
    <location>
        <begin position="59"/>
        <end position="80"/>
    </location>
</feature>
<evidence type="ECO:0000256" key="4">
    <source>
        <dbReference type="ARBA" id="ARBA00022989"/>
    </source>
</evidence>
<dbReference type="NCBIfam" id="NF033827">
    <property type="entry name" value="CDF_efflux_DmeF"/>
    <property type="match status" value="1"/>
</dbReference>
<evidence type="ECO:0000313" key="11">
    <source>
        <dbReference type="Proteomes" id="UP000324324"/>
    </source>
</evidence>
<dbReference type="GO" id="GO:0005385">
    <property type="term" value="F:zinc ion transmembrane transporter activity"/>
    <property type="evidence" value="ECO:0007669"/>
    <property type="project" value="InterPro"/>
</dbReference>
<name>A0A5M8AGV3_9BURK</name>
<dbReference type="PANTHER" id="PTHR45755">
    <property type="match status" value="1"/>
</dbReference>
<organism evidence="10 11">
    <name type="scientific">Cupriavidus cauae</name>
    <dbReference type="NCBI Taxonomy" id="2608999"/>
    <lineage>
        <taxon>Bacteria</taxon>
        <taxon>Pseudomonadati</taxon>
        <taxon>Pseudomonadota</taxon>
        <taxon>Betaproteobacteria</taxon>
        <taxon>Burkholderiales</taxon>
        <taxon>Burkholderiaceae</taxon>
        <taxon>Cupriavidus</taxon>
    </lineage>
</organism>
<evidence type="ECO:0000259" key="9">
    <source>
        <dbReference type="Pfam" id="PF01545"/>
    </source>
</evidence>
<evidence type="ECO:0000256" key="3">
    <source>
        <dbReference type="ARBA" id="ARBA00022692"/>
    </source>
</evidence>
<evidence type="ECO:0000256" key="2">
    <source>
        <dbReference type="ARBA" id="ARBA00022448"/>
    </source>
</evidence>
<reference evidence="10 11" key="1">
    <citation type="submission" date="2019-09" db="EMBL/GenBank/DDBJ databases">
        <title>Isolation of a novel species in the genus Cupriavidus from patients with sepsis using whole genome sequencing.</title>
        <authorList>
            <person name="Kweon O.J."/>
            <person name="Lee M.-K."/>
        </authorList>
    </citation>
    <scope>NUCLEOTIDE SEQUENCE [LARGE SCALE GENOMIC DNA]</scope>
    <source>
        <strain evidence="10 11">MKL-01</strain>
    </source>
</reference>
<dbReference type="SUPFAM" id="SSF161111">
    <property type="entry name" value="Cation efflux protein transmembrane domain-like"/>
    <property type="match status" value="1"/>
</dbReference>